<dbReference type="EMBL" id="CP041186">
    <property type="protein sequence ID" value="QDG49767.1"/>
    <property type="molecule type" value="Genomic_DNA"/>
</dbReference>
<evidence type="ECO:0000256" key="1">
    <source>
        <dbReference type="SAM" id="Coils"/>
    </source>
</evidence>
<gene>
    <name evidence="3" type="ORF">FIV42_03145</name>
</gene>
<feature type="chain" id="PRO_5030106163" description="TolC family protein" evidence="2">
    <location>
        <begin position="24"/>
        <end position="421"/>
    </location>
</feature>
<dbReference type="RefSeq" id="WP_141196264.1">
    <property type="nucleotide sequence ID" value="NZ_CP041186.1"/>
</dbReference>
<evidence type="ECO:0000256" key="2">
    <source>
        <dbReference type="SAM" id="SignalP"/>
    </source>
</evidence>
<reference evidence="3 4" key="1">
    <citation type="submission" date="2019-06" db="EMBL/GenBank/DDBJ databases">
        <title>Persicimonas caeni gen. nov., sp. nov., a predatory bacterium isolated from solar saltern.</title>
        <authorList>
            <person name="Wang S."/>
        </authorList>
    </citation>
    <scope>NUCLEOTIDE SEQUENCE [LARGE SCALE GENOMIC DNA]</scope>
    <source>
        <strain evidence="3 4">YN101</strain>
    </source>
</reference>
<name>A0A4Y6PP37_PERCE</name>
<dbReference type="GO" id="GO:0015562">
    <property type="term" value="F:efflux transmembrane transporter activity"/>
    <property type="evidence" value="ECO:0007669"/>
    <property type="project" value="InterPro"/>
</dbReference>
<feature type="coiled-coil region" evidence="1">
    <location>
        <begin position="178"/>
        <end position="207"/>
    </location>
</feature>
<keyword evidence="1" id="KW-0175">Coiled coil</keyword>
<evidence type="ECO:0000313" key="3">
    <source>
        <dbReference type="EMBL" id="QDG49767.1"/>
    </source>
</evidence>
<proteinExistence type="predicted"/>
<dbReference type="Proteomes" id="UP000315995">
    <property type="component" value="Chromosome"/>
</dbReference>
<feature type="signal peptide" evidence="2">
    <location>
        <begin position="1"/>
        <end position="23"/>
    </location>
</feature>
<evidence type="ECO:0008006" key="5">
    <source>
        <dbReference type="Google" id="ProtNLM"/>
    </source>
</evidence>
<accession>A0A4Y6PP37</accession>
<dbReference type="OrthoDB" id="10010608at2"/>
<dbReference type="SUPFAM" id="SSF56954">
    <property type="entry name" value="Outer membrane efflux proteins (OEP)"/>
    <property type="match status" value="1"/>
</dbReference>
<protein>
    <recommendedName>
        <fullName evidence="5">TolC family protein</fullName>
    </recommendedName>
</protein>
<dbReference type="PANTHER" id="PTHR30203">
    <property type="entry name" value="OUTER MEMBRANE CATION EFFLUX PROTEIN"/>
    <property type="match status" value="1"/>
</dbReference>
<organism evidence="3 4">
    <name type="scientific">Persicimonas caeni</name>
    <dbReference type="NCBI Taxonomy" id="2292766"/>
    <lineage>
        <taxon>Bacteria</taxon>
        <taxon>Deltaproteobacteria</taxon>
        <taxon>Bradymonadales</taxon>
        <taxon>Bradymonadaceae</taxon>
        <taxon>Persicimonas</taxon>
    </lineage>
</organism>
<dbReference type="PANTHER" id="PTHR30203:SF24">
    <property type="entry name" value="BLR4935 PROTEIN"/>
    <property type="match status" value="1"/>
</dbReference>
<keyword evidence="4" id="KW-1185">Reference proteome</keyword>
<dbReference type="InterPro" id="IPR010131">
    <property type="entry name" value="MdtP/NodT-like"/>
</dbReference>
<dbReference type="AlphaFoldDB" id="A0A4Y6PP37"/>
<dbReference type="Gene3D" id="1.20.1600.10">
    <property type="entry name" value="Outer membrane efflux proteins (OEP)"/>
    <property type="match status" value="1"/>
</dbReference>
<sequence>MRKWTWSLAVLAWLTFASANASAECPADTALQPGNVSQVANRVYEAGPQRAHKALVEGMAQARQSVPGRVRSLDINVVPEFSTSGASELNEYTADVALTVELGRLAELRREQYAALGDEARAQVEQHRWEYVFAVQSAYLDWWTYALEAAHLDAYVDEASADLDPLRDALEKQQIAAIDVADMEAELARIRAERLEARQRANAASAELARLLGGRCELASVEVEHKPSKNVAASNPWKALASKVDQFPSVKALQARQKSALAGAEAARAQAPWELSVGAGMRSVGFDEYWAQGVIGLSIPLGNPAAPEADELQAAAIAARAESDWQLEQLRAGLAARADRYSAAVSTFESLNDDYLAPLEKRQKMLDAAVDRGRVSVDRVIRARRDLHEAYHKLLMLRAQIQTNHMRAEAMQRWLADDQDR</sequence>
<keyword evidence="2" id="KW-0732">Signal</keyword>
<evidence type="ECO:0000313" key="4">
    <source>
        <dbReference type="Proteomes" id="UP000315995"/>
    </source>
</evidence>
<accession>A0A5B8Y1J4</accession>